<sequence length="167" mass="19342">MNSSGNDNHPHEDDVLNLNNLVAGRNEDAPLNPQGPIHIGTYVGRVWQDKNDYSLMTIRQRKNEAISFFQDRFQTEFNLVPGANQKIEVIAFIEGLRMSKFKESLMKKNTSSLEEVNERANKYIRIEKAEKRAEKEQGKRPVEESHRRSPNPKRRSALDRIRTPNRG</sequence>
<feature type="region of interest" description="Disordered" evidence="1">
    <location>
        <begin position="127"/>
        <end position="167"/>
    </location>
</feature>
<comment type="caution">
    <text evidence="2">The sequence shown here is derived from an EMBL/GenBank/DDBJ whole genome shotgun (WGS) entry which is preliminary data.</text>
</comment>
<evidence type="ECO:0000313" key="3">
    <source>
        <dbReference type="Proteomes" id="UP001454036"/>
    </source>
</evidence>
<organism evidence="2 3">
    <name type="scientific">Lithospermum erythrorhizon</name>
    <name type="common">Purple gromwell</name>
    <name type="synonym">Lithospermum officinale var. erythrorhizon</name>
    <dbReference type="NCBI Taxonomy" id="34254"/>
    <lineage>
        <taxon>Eukaryota</taxon>
        <taxon>Viridiplantae</taxon>
        <taxon>Streptophyta</taxon>
        <taxon>Embryophyta</taxon>
        <taxon>Tracheophyta</taxon>
        <taxon>Spermatophyta</taxon>
        <taxon>Magnoliopsida</taxon>
        <taxon>eudicotyledons</taxon>
        <taxon>Gunneridae</taxon>
        <taxon>Pentapetalae</taxon>
        <taxon>asterids</taxon>
        <taxon>lamiids</taxon>
        <taxon>Boraginales</taxon>
        <taxon>Boraginaceae</taxon>
        <taxon>Boraginoideae</taxon>
        <taxon>Lithospermeae</taxon>
        <taxon>Lithospermum</taxon>
    </lineage>
</organism>
<dbReference type="AlphaFoldDB" id="A0AAV3RCA5"/>
<dbReference type="EMBL" id="BAABME010026511">
    <property type="protein sequence ID" value="GAA0174034.1"/>
    <property type="molecule type" value="Genomic_DNA"/>
</dbReference>
<accession>A0AAV3RCA5</accession>
<evidence type="ECO:0000256" key="1">
    <source>
        <dbReference type="SAM" id="MobiDB-lite"/>
    </source>
</evidence>
<name>A0AAV3RCA5_LITER</name>
<evidence type="ECO:0000313" key="2">
    <source>
        <dbReference type="EMBL" id="GAA0174034.1"/>
    </source>
</evidence>
<reference evidence="2 3" key="1">
    <citation type="submission" date="2024-01" db="EMBL/GenBank/DDBJ databases">
        <title>The complete chloroplast genome sequence of Lithospermum erythrorhizon: insights into the phylogenetic relationship among Boraginaceae species and the maternal lineages of purple gromwells.</title>
        <authorList>
            <person name="Okada T."/>
            <person name="Watanabe K."/>
        </authorList>
    </citation>
    <scope>NUCLEOTIDE SEQUENCE [LARGE SCALE GENOMIC DNA]</scope>
</reference>
<protein>
    <submittedName>
        <fullName evidence="2">Uncharacterized protein</fullName>
    </submittedName>
</protein>
<proteinExistence type="predicted"/>
<feature type="compositionally biased region" description="Basic and acidic residues" evidence="1">
    <location>
        <begin position="156"/>
        <end position="167"/>
    </location>
</feature>
<dbReference type="Proteomes" id="UP001454036">
    <property type="component" value="Unassembled WGS sequence"/>
</dbReference>
<feature type="compositionally biased region" description="Basic and acidic residues" evidence="1">
    <location>
        <begin position="127"/>
        <end position="147"/>
    </location>
</feature>
<gene>
    <name evidence="2" type="ORF">LIER_41648</name>
</gene>
<keyword evidence="3" id="KW-1185">Reference proteome</keyword>